<dbReference type="Gene3D" id="1.10.287.950">
    <property type="entry name" value="Methyl-accepting chemotaxis protein"/>
    <property type="match status" value="1"/>
</dbReference>
<dbReference type="InterPro" id="IPR013655">
    <property type="entry name" value="PAS_fold_3"/>
</dbReference>
<feature type="domain" description="Methyl-accepting transducer" evidence="3">
    <location>
        <begin position="252"/>
        <end position="443"/>
    </location>
</feature>
<dbReference type="eggNOG" id="COG0840">
    <property type="taxonomic scope" value="Bacteria"/>
</dbReference>
<dbReference type="InterPro" id="IPR004090">
    <property type="entry name" value="Chemotax_Me-accpt_rcpt"/>
</dbReference>
<evidence type="ECO:0000313" key="7">
    <source>
        <dbReference type="Proteomes" id="UP000014115"/>
    </source>
</evidence>
<dbReference type="PANTHER" id="PTHR24422">
    <property type="entry name" value="CHEMOTAXIS PROTEIN METHYLTRANSFERASE"/>
    <property type="match status" value="1"/>
</dbReference>
<proteinExistence type="predicted"/>
<dbReference type="PROSITE" id="PS50113">
    <property type="entry name" value="PAC"/>
    <property type="match status" value="1"/>
</dbReference>
<dbReference type="GO" id="GO:0016020">
    <property type="term" value="C:membrane"/>
    <property type="evidence" value="ECO:0007669"/>
    <property type="project" value="InterPro"/>
</dbReference>
<evidence type="ECO:0000256" key="2">
    <source>
        <dbReference type="PROSITE-ProRule" id="PRU00284"/>
    </source>
</evidence>
<evidence type="ECO:0000259" key="3">
    <source>
        <dbReference type="PROSITE" id="PS50111"/>
    </source>
</evidence>
<dbReference type="SMART" id="SM00086">
    <property type="entry name" value="PAC"/>
    <property type="match status" value="2"/>
</dbReference>
<dbReference type="InterPro" id="IPR035965">
    <property type="entry name" value="PAS-like_dom_sf"/>
</dbReference>
<dbReference type="CDD" id="cd00130">
    <property type="entry name" value="PAS"/>
    <property type="match status" value="2"/>
</dbReference>
<name>K2KX45_9GAMM</name>
<dbReference type="InterPro" id="IPR000700">
    <property type="entry name" value="PAS-assoc_C"/>
</dbReference>
<dbReference type="InterPro" id="IPR050903">
    <property type="entry name" value="Bact_Chemotaxis_MeTrfase"/>
</dbReference>
<feature type="domain" description="PAC" evidence="5">
    <location>
        <begin position="221"/>
        <end position="275"/>
    </location>
</feature>
<comment type="caution">
    <text evidence="6">The sequence shown here is derived from an EMBL/GenBank/DDBJ whole genome shotgun (WGS) entry which is preliminary data.</text>
</comment>
<organism evidence="6 7">
    <name type="scientific">Idiomarina xiamenensis 10-D-4</name>
    <dbReference type="NCBI Taxonomy" id="740709"/>
    <lineage>
        <taxon>Bacteria</taxon>
        <taxon>Pseudomonadati</taxon>
        <taxon>Pseudomonadota</taxon>
        <taxon>Gammaproteobacteria</taxon>
        <taxon>Alteromonadales</taxon>
        <taxon>Idiomarinaceae</taxon>
        <taxon>Idiomarina</taxon>
    </lineage>
</organism>
<dbReference type="PRINTS" id="PR00260">
    <property type="entry name" value="CHEMTRNSDUCR"/>
</dbReference>
<protein>
    <submittedName>
        <fullName evidence="6">Methyl-accepting chemotaxis sensory transducer</fullName>
    </submittedName>
</protein>
<keyword evidence="7" id="KW-1185">Reference proteome</keyword>
<dbReference type="SUPFAM" id="SSF55785">
    <property type="entry name" value="PYP-like sensor domain (PAS domain)"/>
    <property type="match status" value="2"/>
</dbReference>
<dbReference type="PANTHER" id="PTHR24422:SF10">
    <property type="entry name" value="CHEMOTAXIS PROTEIN METHYLTRANSFERASE 2"/>
    <property type="match status" value="1"/>
</dbReference>
<dbReference type="PATRIC" id="fig|740709.3.peg.498"/>
<dbReference type="NCBIfam" id="TIGR00229">
    <property type="entry name" value="sensory_box"/>
    <property type="match status" value="2"/>
</dbReference>
<dbReference type="STRING" id="740709.A10D4_02467"/>
<dbReference type="PROSITE" id="PS50111">
    <property type="entry name" value="CHEMOTAXIS_TRANSDUC_2"/>
    <property type="match status" value="1"/>
</dbReference>
<feature type="domain" description="PAS" evidence="4">
    <location>
        <begin position="172"/>
        <end position="196"/>
    </location>
</feature>
<dbReference type="SUPFAM" id="SSF58104">
    <property type="entry name" value="Methyl-accepting chemotaxis protein (MCP) signaling domain"/>
    <property type="match status" value="1"/>
</dbReference>
<sequence>MLIKKTKHMFFHKKKDQQEENNIATITTDGNCDVIKAIKKHVAYIEFSPDGLILSANQKFLDVFGYTIKEVQHKHHRMFCPKAIVESPHYTDFWHQLKAGHAYSGEVERITKAGQRCWLEASYFPVSDQSGQIVKVVKLASDTSKHHNDLTQKTALISALNRSMAVIEFAPNGTILSANQNFLDVTGYQESDIIGEHHRIFCFDDFYKKNPNFWQKLANGQFYTGRFERKHRDGHHIWLEATYNPITDSHGQVTRVIKFATDISQRVQVVKNVTQEASSTLSVISARSHDSQEMLEKSVLASDELNTKVTTITAVSEKLNEQSVDIVDIVTTINAIANQTNLLALNAAIEAARAGESGRGFAVVADEVRQLASRTTEATGSIETVVGANAELIRSISSNMAEVADAAARSQNEVGAVHDSFSKLDEDLAAFSDLMQQLRQIVE</sequence>
<dbReference type="GO" id="GO:0007165">
    <property type="term" value="P:signal transduction"/>
    <property type="evidence" value="ECO:0007669"/>
    <property type="project" value="UniProtKB-KW"/>
</dbReference>
<dbReference type="OrthoDB" id="9765776at2"/>
<reference evidence="6 7" key="1">
    <citation type="journal article" date="2012" name="J. Bacteriol.">
        <title>Genome Sequence of Idiomarina xiamenensis Type Strain 10-D-4.</title>
        <authorList>
            <person name="Lai Q."/>
            <person name="Wang L."/>
            <person name="Wang W."/>
            <person name="Shao Z."/>
        </authorList>
    </citation>
    <scope>NUCLEOTIDE SEQUENCE [LARGE SCALE GENOMIC DNA]</scope>
    <source>
        <strain evidence="6 7">10-D-4</strain>
    </source>
</reference>
<dbReference type="Proteomes" id="UP000014115">
    <property type="component" value="Unassembled WGS sequence"/>
</dbReference>
<dbReference type="EMBL" id="AMRG01000002">
    <property type="protein sequence ID" value="EKE87069.1"/>
    <property type="molecule type" value="Genomic_DNA"/>
</dbReference>
<dbReference type="SMART" id="SM00283">
    <property type="entry name" value="MA"/>
    <property type="match status" value="1"/>
</dbReference>
<evidence type="ECO:0000313" key="6">
    <source>
        <dbReference type="EMBL" id="EKE87069.1"/>
    </source>
</evidence>
<dbReference type="Gene3D" id="3.30.450.20">
    <property type="entry name" value="PAS domain"/>
    <property type="match status" value="2"/>
</dbReference>
<dbReference type="InterPro" id="IPR004089">
    <property type="entry name" value="MCPsignal_dom"/>
</dbReference>
<keyword evidence="1 2" id="KW-0807">Transducer</keyword>
<dbReference type="InterPro" id="IPR001610">
    <property type="entry name" value="PAC"/>
</dbReference>
<dbReference type="GO" id="GO:0006935">
    <property type="term" value="P:chemotaxis"/>
    <property type="evidence" value="ECO:0007669"/>
    <property type="project" value="InterPro"/>
</dbReference>
<accession>K2KX45</accession>
<evidence type="ECO:0000256" key="1">
    <source>
        <dbReference type="ARBA" id="ARBA00023224"/>
    </source>
</evidence>
<dbReference type="AlphaFoldDB" id="K2KX45"/>
<dbReference type="GO" id="GO:0004888">
    <property type="term" value="F:transmembrane signaling receptor activity"/>
    <property type="evidence" value="ECO:0007669"/>
    <property type="project" value="InterPro"/>
</dbReference>
<dbReference type="PROSITE" id="PS50112">
    <property type="entry name" value="PAS"/>
    <property type="match status" value="1"/>
</dbReference>
<dbReference type="InterPro" id="IPR000014">
    <property type="entry name" value="PAS"/>
</dbReference>
<dbReference type="Pfam" id="PF08447">
    <property type="entry name" value="PAS_3"/>
    <property type="match status" value="2"/>
</dbReference>
<dbReference type="Pfam" id="PF00015">
    <property type="entry name" value="MCPsignal"/>
    <property type="match status" value="1"/>
</dbReference>
<evidence type="ECO:0000259" key="5">
    <source>
        <dbReference type="PROSITE" id="PS50113"/>
    </source>
</evidence>
<gene>
    <name evidence="6" type="ORF">A10D4_02467</name>
</gene>
<evidence type="ECO:0000259" key="4">
    <source>
        <dbReference type="PROSITE" id="PS50112"/>
    </source>
</evidence>